<feature type="domain" description="Reverse transcriptase/retrotransposon-derived protein RNase H-like" evidence="3">
    <location>
        <begin position="220"/>
        <end position="304"/>
    </location>
</feature>
<evidence type="ECO:0000313" key="4">
    <source>
        <dbReference type="EMBL" id="RVW22646.1"/>
    </source>
</evidence>
<dbReference type="InterPro" id="IPR000477">
    <property type="entry name" value="RT_dom"/>
</dbReference>
<dbReference type="Proteomes" id="UP000288805">
    <property type="component" value="Unassembled WGS sequence"/>
</dbReference>
<proteinExistence type="predicted"/>
<accession>A0A438CHH4</accession>
<dbReference type="EMBL" id="QGNW01002224">
    <property type="protein sequence ID" value="RVW22646.1"/>
    <property type="molecule type" value="Genomic_DNA"/>
</dbReference>
<reference evidence="4 5" key="1">
    <citation type="journal article" date="2018" name="PLoS Genet.">
        <title>Population sequencing reveals clonal diversity and ancestral inbreeding in the grapevine cultivar Chardonnay.</title>
        <authorList>
            <person name="Roach M.J."/>
            <person name="Johnson D.L."/>
            <person name="Bohlmann J."/>
            <person name="van Vuuren H.J."/>
            <person name="Jones S.J."/>
            <person name="Pretorius I.S."/>
            <person name="Schmidt S.A."/>
            <person name="Borneman A.R."/>
        </authorList>
    </citation>
    <scope>NUCLEOTIDE SEQUENCE [LARGE SCALE GENOMIC DNA]</scope>
    <source>
        <strain evidence="5">cv. Chardonnay</strain>
        <tissue evidence="4">Leaf</tissue>
    </source>
</reference>
<dbReference type="InterPro" id="IPR043502">
    <property type="entry name" value="DNA/RNA_pol_sf"/>
</dbReference>
<sequence length="317" mass="36089">MIEEKEKEGDAHVGSLQLLNPLKAKLLELQASKGEGWLKAVNSIAKPSHGEACEVAMCIGSWERMVDFTMAPMDDFKKVLRMDFLPMPLPFLCSMAILGGKKPCMVSSLWSPKGEIFHEARLEVGLLSSKIGERDEPKTTCVTRQVSGGVLDDIVIYSNTLKEHIEHLRKVFKILKQNELYVENEKCSFAKEDVSFLGHRIKDNKQLHSLIFSRKTRHGWDERCQQAFEDLKKVVTEEPVLALLDHTKVFEVHMDTSYFTIGGVLMQDKHLVAFESCKLNDMEIRYTVQENEMTCHHILLAHIETLSHKVSLHSADQ</sequence>
<name>A0A438CHH4_VITVI</name>
<dbReference type="Pfam" id="PF17919">
    <property type="entry name" value="RT_RNaseH_2"/>
    <property type="match status" value="1"/>
</dbReference>
<dbReference type="GO" id="GO:0003824">
    <property type="term" value="F:catalytic activity"/>
    <property type="evidence" value="ECO:0007669"/>
    <property type="project" value="UniProtKB-KW"/>
</dbReference>
<evidence type="ECO:0000259" key="2">
    <source>
        <dbReference type="Pfam" id="PF00078"/>
    </source>
</evidence>
<dbReference type="InterPro" id="IPR043128">
    <property type="entry name" value="Rev_trsase/Diguanyl_cyclase"/>
</dbReference>
<dbReference type="Pfam" id="PF00078">
    <property type="entry name" value="RVT_1"/>
    <property type="match status" value="1"/>
</dbReference>
<evidence type="ECO:0008006" key="6">
    <source>
        <dbReference type="Google" id="ProtNLM"/>
    </source>
</evidence>
<dbReference type="PANTHER" id="PTHR37984">
    <property type="entry name" value="PROTEIN CBG26694"/>
    <property type="match status" value="1"/>
</dbReference>
<organism evidence="4 5">
    <name type="scientific">Vitis vinifera</name>
    <name type="common">Grape</name>
    <dbReference type="NCBI Taxonomy" id="29760"/>
    <lineage>
        <taxon>Eukaryota</taxon>
        <taxon>Viridiplantae</taxon>
        <taxon>Streptophyta</taxon>
        <taxon>Embryophyta</taxon>
        <taxon>Tracheophyta</taxon>
        <taxon>Spermatophyta</taxon>
        <taxon>Magnoliopsida</taxon>
        <taxon>eudicotyledons</taxon>
        <taxon>Gunneridae</taxon>
        <taxon>Pentapetalae</taxon>
        <taxon>rosids</taxon>
        <taxon>Vitales</taxon>
        <taxon>Vitaceae</taxon>
        <taxon>Viteae</taxon>
        <taxon>Vitis</taxon>
    </lineage>
</organism>
<comment type="caution">
    <text evidence="4">The sequence shown here is derived from an EMBL/GenBank/DDBJ whole genome shotgun (WGS) entry which is preliminary data.</text>
</comment>
<dbReference type="Gene3D" id="3.30.70.270">
    <property type="match status" value="1"/>
</dbReference>
<dbReference type="SUPFAM" id="SSF56672">
    <property type="entry name" value="DNA/RNA polymerases"/>
    <property type="match status" value="1"/>
</dbReference>
<dbReference type="InterPro" id="IPR041577">
    <property type="entry name" value="RT_RNaseH_2"/>
</dbReference>
<dbReference type="PANTHER" id="PTHR37984:SF5">
    <property type="entry name" value="PROTEIN NYNRIN-LIKE"/>
    <property type="match status" value="1"/>
</dbReference>
<protein>
    <recommendedName>
        <fullName evidence="6">Reverse transcriptase/retrotransposon-derived protein RNase H-like domain-containing protein</fullName>
    </recommendedName>
</protein>
<evidence type="ECO:0000256" key="1">
    <source>
        <dbReference type="ARBA" id="ARBA00023268"/>
    </source>
</evidence>
<evidence type="ECO:0000259" key="3">
    <source>
        <dbReference type="Pfam" id="PF17919"/>
    </source>
</evidence>
<keyword evidence="1" id="KW-0511">Multifunctional enzyme</keyword>
<evidence type="ECO:0000313" key="5">
    <source>
        <dbReference type="Proteomes" id="UP000288805"/>
    </source>
</evidence>
<gene>
    <name evidence="4" type="ORF">CK203_100648</name>
</gene>
<feature type="domain" description="Reverse transcriptase" evidence="2">
    <location>
        <begin position="151"/>
        <end position="201"/>
    </location>
</feature>
<dbReference type="InterPro" id="IPR050951">
    <property type="entry name" value="Retrovirus_Pol_polyprotein"/>
</dbReference>
<dbReference type="AlphaFoldDB" id="A0A438CHH4"/>